<reference evidence="1 2" key="1">
    <citation type="journal article" date="2022" name="Hortic Res">
        <title>A haplotype resolved chromosomal level avocado genome allows analysis of novel avocado genes.</title>
        <authorList>
            <person name="Nath O."/>
            <person name="Fletcher S.J."/>
            <person name="Hayward A."/>
            <person name="Shaw L.M."/>
            <person name="Masouleh A.K."/>
            <person name="Furtado A."/>
            <person name="Henry R.J."/>
            <person name="Mitter N."/>
        </authorList>
    </citation>
    <scope>NUCLEOTIDE SEQUENCE [LARGE SCALE GENOMIC DNA]</scope>
    <source>
        <strain evidence="2">cv. Hass</strain>
    </source>
</reference>
<evidence type="ECO:0000313" key="1">
    <source>
        <dbReference type="EMBL" id="KAJ8635530.1"/>
    </source>
</evidence>
<evidence type="ECO:0000313" key="2">
    <source>
        <dbReference type="Proteomes" id="UP001234297"/>
    </source>
</evidence>
<protein>
    <submittedName>
        <fullName evidence="1">Uncharacterized protein</fullName>
    </submittedName>
</protein>
<dbReference type="Proteomes" id="UP001234297">
    <property type="component" value="Chromosome 3"/>
</dbReference>
<dbReference type="EMBL" id="CM056811">
    <property type="protein sequence ID" value="KAJ8635530.1"/>
    <property type="molecule type" value="Genomic_DNA"/>
</dbReference>
<sequence length="431" mass="46773">MRDVRAASSGQIESSTTTVPVAKVASNFPKQPKFAPNTNAIPSILNASRQTKSAPVASSSQEVLPRPTISATTADHFPLDGAQTSSAPHCQGSTSKPSPVPTVETGGSLPSLVSMHPVVGEGQCRFSTRVNLHTITEGNTSRSALEEGETIHKETVPVEEVKAAQAEVSMIDQRKDVVLMCRHEMPAAKVVVERQEEISEQTNEFTPETSIWTMVAASGSSVPREIPKLVPVSAYQSASPEPTAAFIETISTALPTELSPEQQIALEGFKAFVSAFKDILAKSLSEIGEESCAELLKEVEDHLTAARNQKAQTEATQFEALTTLQSLWTEFTAVTKEVEDLQSKLAAMNERKEALVSQIGPLEQATMDREQVLQDLTVNVNQAEENSDRVTQELTYLKEDSSFWEAKRAGLLGDVKMRINYSLDKILSSFS</sequence>
<keyword evidence="2" id="KW-1185">Reference proteome</keyword>
<proteinExistence type="predicted"/>
<accession>A0ACC2LQ92</accession>
<comment type="caution">
    <text evidence="1">The sequence shown here is derived from an EMBL/GenBank/DDBJ whole genome shotgun (WGS) entry which is preliminary data.</text>
</comment>
<gene>
    <name evidence="1" type="ORF">MRB53_009797</name>
</gene>
<organism evidence="1 2">
    <name type="scientific">Persea americana</name>
    <name type="common">Avocado</name>
    <dbReference type="NCBI Taxonomy" id="3435"/>
    <lineage>
        <taxon>Eukaryota</taxon>
        <taxon>Viridiplantae</taxon>
        <taxon>Streptophyta</taxon>
        <taxon>Embryophyta</taxon>
        <taxon>Tracheophyta</taxon>
        <taxon>Spermatophyta</taxon>
        <taxon>Magnoliopsida</taxon>
        <taxon>Magnoliidae</taxon>
        <taxon>Laurales</taxon>
        <taxon>Lauraceae</taxon>
        <taxon>Persea</taxon>
    </lineage>
</organism>
<name>A0ACC2LQ92_PERAE</name>